<gene>
    <name evidence="1" type="ORF">DCCM_3699</name>
</gene>
<proteinExistence type="predicted"/>
<accession>A0A2L2XEJ2</accession>
<comment type="caution">
    <text evidence="1">The sequence shown here is derived from an EMBL/GenBank/DDBJ whole genome shotgun (WGS) entry which is preliminary data.</text>
</comment>
<protein>
    <submittedName>
        <fullName evidence="1">Uncharacterized protein</fullName>
    </submittedName>
</protein>
<reference evidence="2" key="1">
    <citation type="submission" date="2018-02" db="EMBL/GenBank/DDBJ databases">
        <title>Genome sequence of Desulfocucumis palustris strain NAW-5.</title>
        <authorList>
            <person name="Watanabe M."/>
            <person name="Kojima H."/>
            <person name="Fukui M."/>
        </authorList>
    </citation>
    <scope>NUCLEOTIDE SEQUENCE [LARGE SCALE GENOMIC DNA]</scope>
    <source>
        <strain evidence="2">NAW-5</strain>
    </source>
</reference>
<dbReference type="AlphaFoldDB" id="A0A2L2XEJ2"/>
<name>A0A2L2XEJ2_9FIRM</name>
<dbReference type="Proteomes" id="UP000239549">
    <property type="component" value="Unassembled WGS sequence"/>
</dbReference>
<sequence>MAPFFSPGQKKTGPLFLDGEFNRAGSGGFSSDGLFELRSTLHPRSGMVKYIKLLIFDIIC</sequence>
<keyword evidence="2" id="KW-1185">Reference proteome</keyword>
<evidence type="ECO:0000313" key="1">
    <source>
        <dbReference type="EMBL" id="GBF34580.1"/>
    </source>
</evidence>
<organism evidence="1 2">
    <name type="scientific">Desulfocucumis palustris</name>
    <dbReference type="NCBI Taxonomy" id="1898651"/>
    <lineage>
        <taxon>Bacteria</taxon>
        <taxon>Bacillati</taxon>
        <taxon>Bacillota</taxon>
        <taxon>Clostridia</taxon>
        <taxon>Eubacteriales</taxon>
        <taxon>Desulfocucumaceae</taxon>
        <taxon>Desulfocucumis</taxon>
    </lineage>
</organism>
<dbReference type="EMBL" id="BFAV01000141">
    <property type="protein sequence ID" value="GBF34580.1"/>
    <property type="molecule type" value="Genomic_DNA"/>
</dbReference>
<evidence type="ECO:0000313" key="2">
    <source>
        <dbReference type="Proteomes" id="UP000239549"/>
    </source>
</evidence>